<dbReference type="AlphaFoldDB" id="A0A1H3LXN4"/>
<dbReference type="PANTHER" id="PTHR20935">
    <property type="entry name" value="PHOSPHOGLYCERATE MUTASE-RELATED"/>
    <property type="match status" value="1"/>
</dbReference>
<dbReference type="EMBL" id="FNPR01000003">
    <property type="protein sequence ID" value="SDY68799.1"/>
    <property type="molecule type" value="Genomic_DNA"/>
</dbReference>
<sequence length="216" mass="23981">MAELILVRHGQANSHATDEASYDKLSDLGHTQARWLGEHMRATNPHFDHVITGTLRRQKETAVGMGYDKTRVDGRLDELQYFAMAAALEAEHGIVTPTDPTEFASHLPKMIGYWAADKVKSVPERFADFHARTTGLIEEVCQGHGRVLLVTSGGVIGTILRHVLHLSDDGMAKIMLQVMNSSVHRLEYVHGQLMLGSFNATPHLDIPGREHARTFV</sequence>
<gene>
    <name evidence="3" type="ORF">SAMN05444486_103218</name>
</gene>
<dbReference type="GeneID" id="78125171"/>
<dbReference type="CDD" id="cd07067">
    <property type="entry name" value="HP_PGM_like"/>
    <property type="match status" value="1"/>
</dbReference>
<protein>
    <submittedName>
        <fullName evidence="3">Broad specificity phosphatase PhoE</fullName>
    </submittedName>
</protein>
<dbReference type="OrthoDB" id="280692at2"/>
<dbReference type="InterPro" id="IPR029033">
    <property type="entry name" value="His_PPase_superfam"/>
</dbReference>
<keyword evidence="1" id="KW-0378">Hydrolase</keyword>
<evidence type="ECO:0000313" key="4">
    <source>
        <dbReference type="Proteomes" id="UP000199026"/>
    </source>
</evidence>
<dbReference type="InterPro" id="IPR051021">
    <property type="entry name" value="Mito_Ser/Thr_phosphatase"/>
</dbReference>
<name>A0A1H3LXN4_9RHOB</name>
<dbReference type="RefSeq" id="WP_089892254.1">
    <property type="nucleotide sequence ID" value="NZ_CALJFH010000013.1"/>
</dbReference>
<reference evidence="3 4" key="1">
    <citation type="submission" date="2016-10" db="EMBL/GenBank/DDBJ databases">
        <authorList>
            <person name="de Groot N.N."/>
        </authorList>
    </citation>
    <scope>NUCLEOTIDE SEQUENCE [LARGE SCALE GENOMIC DNA]</scope>
    <source>
        <strain evidence="3 4">DSM 24677</strain>
    </source>
</reference>
<accession>A0A1H3LXN4</accession>
<evidence type="ECO:0000256" key="2">
    <source>
        <dbReference type="PIRSR" id="PIRSR613078-2"/>
    </source>
</evidence>
<dbReference type="SMART" id="SM00855">
    <property type="entry name" value="PGAM"/>
    <property type="match status" value="1"/>
</dbReference>
<evidence type="ECO:0000313" key="3">
    <source>
        <dbReference type="EMBL" id="SDY68799.1"/>
    </source>
</evidence>
<organism evidence="3 4">
    <name type="scientific">Lentibacter algarum</name>
    <dbReference type="NCBI Taxonomy" id="576131"/>
    <lineage>
        <taxon>Bacteria</taxon>
        <taxon>Pseudomonadati</taxon>
        <taxon>Pseudomonadota</taxon>
        <taxon>Alphaproteobacteria</taxon>
        <taxon>Rhodobacterales</taxon>
        <taxon>Roseobacteraceae</taxon>
        <taxon>Lentibacter</taxon>
    </lineage>
</organism>
<dbReference type="Pfam" id="PF00300">
    <property type="entry name" value="His_Phos_1"/>
    <property type="match status" value="1"/>
</dbReference>
<dbReference type="STRING" id="576131.SAMN05444486_103218"/>
<evidence type="ECO:0000256" key="1">
    <source>
        <dbReference type="ARBA" id="ARBA00022801"/>
    </source>
</evidence>
<keyword evidence="4" id="KW-1185">Reference proteome</keyword>
<dbReference type="PANTHER" id="PTHR20935:SF0">
    <property type="entry name" value="SERINE_THREONINE-PROTEIN PHOSPHATASE PGAM5, MITOCHONDRIAL"/>
    <property type="match status" value="1"/>
</dbReference>
<dbReference type="InterPro" id="IPR013078">
    <property type="entry name" value="His_Pase_superF_clade-1"/>
</dbReference>
<dbReference type="GO" id="GO:0016787">
    <property type="term" value="F:hydrolase activity"/>
    <property type="evidence" value="ECO:0007669"/>
    <property type="project" value="UniProtKB-KW"/>
</dbReference>
<dbReference type="Gene3D" id="3.40.50.1240">
    <property type="entry name" value="Phosphoglycerate mutase-like"/>
    <property type="match status" value="1"/>
</dbReference>
<proteinExistence type="predicted"/>
<feature type="binding site" evidence="2">
    <location>
        <position position="57"/>
    </location>
    <ligand>
        <name>substrate</name>
    </ligand>
</feature>
<dbReference type="Proteomes" id="UP000199026">
    <property type="component" value="Unassembled WGS sequence"/>
</dbReference>
<dbReference type="SUPFAM" id="SSF53254">
    <property type="entry name" value="Phosphoglycerate mutase-like"/>
    <property type="match status" value="1"/>
</dbReference>